<dbReference type="InterPro" id="IPR038751">
    <property type="entry name" value="INTS8"/>
</dbReference>
<dbReference type="PANTHER" id="PTHR13350:SF1">
    <property type="entry name" value="INTEGRATOR COMPLEX SUBUNIT 8"/>
    <property type="match status" value="1"/>
</dbReference>
<evidence type="ECO:0000256" key="6">
    <source>
        <dbReference type="ARBA" id="ARBA00022771"/>
    </source>
</evidence>
<keyword evidence="8" id="KW-0539">Nucleus</keyword>
<evidence type="ECO:0000256" key="11">
    <source>
        <dbReference type="PROSITE-ProRule" id="PRU00472"/>
    </source>
</evidence>
<dbReference type="SMART" id="SM00440">
    <property type="entry name" value="ZnF_C2C2"/>
    <property type="match status" value="1"/>
</dbReference>
<dbReference type="Pfam" id="PF01096">
    <property type="entry name" value="Zn_ribbon_TFIIS"/>
    <property type="match status" value="1"/>
</dbReference>
<evidence type="ECO:0000256" key="3">
    <source>
        <dbReference type="ARBA" id="ARBA00007147"/>
    </source>
</evidence>
<protein>
    <recommendedName>
        <fullName evidence="9">DNA-directed RNA polymerase I subunit H</fullName>
    </recommendedName>
</protein>
<dbReference type="Proteomes" id="UP000582659">
    <property type="component" value="Unassembled WGS sequence"/>
</dbReference>
<name>A0A7I8XIN8_BURXY</name>
<proteinExistence type="inferred from homology"/>
<dbReference type="AlphaFoldDB" id="A0A7I8XIN8"/>
<keyword evidence="5" id="KW-0479">Metal-binding</keyword>
<comment type="similarity">
    <text evidence="3">Belongs to the Integrator subunit 8 family.</text>
</comment>
<comment type="caution">
    <text evidence="13">The sequence shown here is derived from an EMBL/GenBank/DDBJ whole genome shotgun (WGS) entry which is preliminary data.</text>
</comment>
<feature type="domain" description="TFIIS-type" evidence="12">
    <location>
        <begin position="904"/>
        <end position="944"/>
    </location>
</feature>
<dbReference type="Gene3D" id="2.20.25.10">
    <property type="match status" value="1"/>
</dbReference>
<accession>A0A7I8XIN8</accession>
<dbReference type="GO" id="GO:0034472">
    <property type="term" value="P:snRNA 3'-end processing"/>
    <property type="evidence" value="ECO:0007669"/>
    <property type="project" value="InterPro"/>
</dbReference>
<dbReference type="InterPro" id="IPR001222">
    <property type="entry name" value="Znf_TFIIS"/>
</dbReference>
<reference evidence="13" key="1">
    <citation type="submission" date="2020-09" db="EMBL/GenBank/DDBJ databases">
        <authorList>
            <person name="Kikuchi T."/>
        </authorList>
    </citation>
    <scope>NUCLEOTIDE SEQUENCE</scope>
    <source>
        <strain evidence="13">Ka4C1</strain>
    </source>
</reference>
<dbReference type="PANTHER" id="PTHR13350">
    <property type="entry name" value="INTEGRATOR COMPLEX SUBUNIT 8"/>
    <property type="match status" value="1"/>
</dbReference>
<keyword evidence="4" id="KW-0158">Chromosome</keyword>
<evidence type="ECO:0000256" key="7">
    <source>
        <dbReference type="ARBA" id="ARBA00022833"/>
    </source>
</evidence>
<keyword evidence="6 11" id="KW-0863">Zinc-finger</keyword>
<evidence type="ECO:0000256" key="9">
    <source>
        <dbReference type="ARBA" id="ARBA00031781"/>
    </source>
</evidence>
<evidence type="ECO:0000256" key="8">
    <source>
        <dbReference type="ARBA" id="ARBA00023242"/>
    </source>
</evidence>
<organism evidence="13 14">
    <name type="scientific">Bursaphelenchus xylophilus</name>
    <name type="common">Pinewood nematode worm</name>
    <name type="synonym">Aphelenchoides xylophilus</name>
    <dbReference type="NCBI Taxonomy" id="6326"/>
    <lineage>
        <taxon>Eukaryota</taxon>
        <taxon>Metazoa</taxon>
        <taxon>Ecdysozoa</taxon>
        <taxon>Nematoda</taxon>
        <taxon>Chromadorea</taxon>
        <taxon>Rhabditida</taxon>
        <taxon>Tylenchina</taxon>
        <taxon>Tylenchomorpha</taxon>
        <taxon>Aphelenchoidea</taxon>
        <taxon>Aphelenchoididae</taxon>
        <taxon>Bursaphelenchus</taxon>
    </lineage>
</organism>
<dbReference type="GO" id="GO:0003676">
    <property type="term" value="F:nucleic acid binding"/>
    <property type="evidence" value="ECO:0007669"/>
    <property type="project" value="InterPro"/>
</dbReference>
<comment type="function">
    <text evidence="10">Core component of RNA polymerase I (Pol I), a DNA-dependent RNA polymerase which synthesizes ribosomal RNA precursors using the four ribonucleoside triphosphates as substrates. Can mediate Pol I proofreading of the nascent RNA transcript. Anchors into the Pol I active site to monitor transcription fidelity and cleave mis-incorporated 5'-ribonucleotides.</text>
</comment>
<sequence>MLMLNFLKIPPEQNWYDFLVDRSRLSRYLQDPNTDARKLITLCDQFIDQALATYNEIKHAKRRRFESEDIQRTEKKREDLWRCAWACFAAFGWDLEGLLEVSTVSKVYNMFCRFFETFFRVKIEKDLISSLSKVMGALDSNNAFFVWMCLRLVLLVDIRSRVPKPPVKQTVSNPNNQPDPALIEASKINSFTRNVRKSMADVVKLMETICNMKISETRIPMPGAFAVEKLNVKKPIDLNLDSKTLSFDIVRTRIQCDLLFAHFKAVHIKSSIVYYNKIRDLSRINAMNNIPDKCFHKTFVVNTDELKAIGKVLAKAKSQANNSKEFNVTKGINRKITFGDMVDRLRKEEVVVPSPLPQPIMPSQISLSRFVTCGPVLWDLINSINYNDLLGLSEQFSAIYEKEFKSPKNIAMSPILCELLERTPFNYNVSIFLFMQLEYIVSNVDIVTWMSSMNIFTTAVDRAQHRLKDFLYNLCFEVFRIRMSIWDTLFGRPWNGLSLKLFTTGLNTMVTNSILNHEVVPTIDWGIGKIASIYCTFLLNMNMSNVIMVVPNILRNTPPQANFVRIISTVIANESMSGLAWKFLHSVLLNDNVRDPASAMSKNEFWDVTCKLRHEKVIKHILTYLLAFYNKIVVRLERQRLPYADIRLRNSWAFVDKTIRDNKRRPVPEEYNMEQVDCTYLLGVIKRLLDNAIFSAPKDPYLRRQLGDVHYAVREYDKAMLQYAEVFLLFQNKMTSRHRRESVNDAMISKMTHCFYTKKMFVMACLSGQMRRDLARHFIFLPQIASEVNKTHDAGAVYFKFLYDTKLFESLTAHFEKLGYLHYLSQMIRLTPTRMSLVSPDSDFCSHCGSILPVPQSAPCILQCIVCKNERTIKESTRLVNRVEFNLERQIIQWEDQDEHLATVDHTCTKCGHLVATYTTQQTRSADEGQTVFYTCLKCKHRDIEYS</sequence>
<dbReference type="EMBL" id="CAJFDI010000001">
    <property type="protein sequence ID" value="CAD5209535.1"/>
    <property type="molecule type" value="Genomic_DNA"/>
</dbReference>
<dbReference type="GO" id="GO:0032039">
    <property type="term" value="C:integrator complex"/>
    <property type="evidence" value="ECO:0007669"/>
    <property type="project" value="TreeGrafter"/>
</dbReference>
<evidence type="ECO:0000256" key="5">
    <source>
        <dbReference type="ARBA" id="ARBA00022723"/>
    </source>
</evidence>
<dbReference type="PROSITE" id="PS51133">
    <property type="entry name" value="ZF_TFIIS_2"/>
    <property type="match status" value="1"/>
</dbReference>
<dbReference type="Proteomes" id="UP000659654">
    <property type="component" value="Unassembled WGS sequence"/>
</dbReference>
<dbReference type="CDD" id="cd10507">
    <property type="entry name" value="Zn-ribbon_RPA12"/>
    <property type="match status" value="1"/>
</dbReference>
<evidence type="ECO:0000256" key="10">
    <source>
        <dbReference type="ARBA" id="ARBA00044497"/>
    </source>
</evidence>
<dbReference type="OrthoDB" id="10056816at2759"/>
<dbReference type="GO" id="GO:0008270">
    <property type="term" value="F:zinc ion binding"/>
    <property type="evidence" value="ECO:0007669"/>
    <property type="project" value="UniProtKB-KW"/>
</dbReference>
<keyword evidence="7" id="KW-0862">Zinc</keyword>
<dbReference type="InterPro" id="IPR057980">
    <property type="entry name" value="TPR_INTS8"/>
</dbReference>
<evidence type="ECO:0000256" key="1">
    <source>
        <dbReference type="ARBA" id="ARBA00004123"/>
    </source>
</evidence>
<evidence type="ECO:0000259" key="12">
    <source>
        <dbReference type="PROSITE" id="PS51133"/>
    </source>
</evidence>
<gene>
    <name evidence="13" type="ORF">BXYJ_LOCUS1484</name>
</gene>
<dbReference type="Pfam" id="PF25756">
    <property type="entry name" value="TPR_INTS8"/>
    <property type="match status" value="1"/>
</dbReference>
<keyword evidence="14" id="KW-1185">Reference proteome</keyword>
<evidence type="ECO:0000256" key="4">
    <source>
        <dbReference type="ARBA" id="ARBA00022454"/>
    </source>
</evidence>
<dbReference type="SUPFAM" id="SSF57783">
    <property type="entry name" value="Zinc beta-ribbon"/>
    <property type="match status" value="1"/>
</dbReference>
<comment type="subcellular location">
    <subcellularLocation>
        <location evidence="2">Chromosome</location>
    </subcellularLocation>
    <subcellularLocation>
        <location evidence="1">Nucleus</location>
    </subcellularLocation>
</comment>
<dbReference type="EMBL" id="CAJFCV020000001">
    <property type="protein sequence ID" value="CAG9084655.1"/>
    <property type="molecule type" value="Genomic_DNA"/>
</dbReference>
<dbReference type="InterPro" id="IPR034004">
    <property type="entry name" value="Zn_ribbon_RPA12_C"/>
</dbReference>
<dbReference type="GO" id="GO:0005694">
    <property type="term" value="C:chromosome"/>
    <property type="evidence" value="ECO:0007669"/>
    <property type="project" value="UniProtKB-SubCell"/>
</dbReference>
<evidence type="ECO:0000256" key="2">
    <source>
        <dbReference type="ARBA" id="ARBA00004286"/>
    </source>
</evidence>
<evidence type="ECO:0000313" key="13">
    <source>
        <dbReference type="EMBL" id="CAD5209535.1"/>
    </source>
</evidence>
<evidence type="ECO:0000313" key="14">
    <source>
        <dbReference type="Proteomes" id="UP000659654"/>
    </source>
</evidence>
<dbReference type="GO" id="GO:0006351">
    <property type="term" value="P:DNA-templated transcription"/>
    <property type="evidence" value="ECO:0007669"/>
    <property type="project" value="InterPro"/>
</dbReference>